<feature type="domain" description="Cation-transporting P-type ATPase C-terminal" evidence="8">
    <location>
        <begin position="698"/>
        <end position="790"/>
    </location>
</feature>
<comment type="subcellular location">
    <subcellularLocation>
        <location evidence="1">Membrane</location>
    </subcellularLocation>
</comment>
<dbReference type="GO" id="GO:0008270">
    <property type="term" value="F:zinc ion binding"/>
    <property type="evidence" value="ECO:0007669"/>
    <property type="project" value="InterPro"/>
</dbReference>
<keyword evidence="3" id="KW-0479">Metal-binding</keyword>
<dbReference type="GO" id="GO:0005388">
    <property type="term" value="F:P-type calcium transporter activity"/>
    <property type="evidence" value="ECO:0007669"/>
    <property type="project" value="TreeGrafter"/>
</dbReference>
<keyword evidence="4" id="KW-0460">Magnesium</keyword>
<sequence length="790" mass="88439">MVRKKNFEALIRFGGVQGLVVDLGTDIKNGITGSTKADLTHRKNVFGADKYQKPPAKGFISYVFEACKDTTIIVLLACAILSLALGVKQHRWKDGWYDSGRILVAAILVVISTVSNFKQSKRFEKLSSKSSDIRVEVVRDSRWVVLGWAFLEGTKVMDGFGFMLVTSVGMNIVWGEMMSLIVCDMDEQTLLQARLNKITSFIGKVGLAVVAVVLDVLLIRYFTGNTKDEKGNKEFKGNKIENLSTRRHAPDLSPANPPVLISAAASRLLRLSFERHTRLRLVKTNFHQKNRSRKTPHAPPRAGEASGVFCPLNHAPRPEWFEILQKLLSTGTCPTVECRYCHKIGHIVYNCPTRPPKPSHSRTLPRPDNPSVVAATTESFSAPSLSYVSCMMVDHALVRKLSACETMGLATTIYIMQQAVGLNTTGTIYKLNSSTFVEIFGSPMYTENAILSWATFYLGMNIDEIKQTCEIIHLEAFNSEKKRSEVLVKRKSEKAMCTHWKGVTEIILPMCSNYYDKTRMLKAMDEEERVLEKLEDSGLTLLGLVGFKDPCRPGVRTAVESCKAAGKGKFKNSSLEERIEKIDKIYVMARSFPFYKFFMVQSLKDKGHIVAVTGDDTNDAPALREANIRLSMGIQGTEVAKESSDIVILDDNFTSVVTVLRWGRCVYNNIQKFIQFQLTINVASLVINFVAAVSSSKVPLTTIQLLWVNLIMDTLAALALATKKPINDIMVRHHGGQSEPFITRVMWRNLLAQALYQIIVLLILQFKGRYIFGVDEKVKKTLNFNIFVLC</sequence>
<dbReference type="PANTHER" id="PTHR24093:SF509">
    <property type="entry name" value="CALCIUM-TRANSPORTING ATPASE"/>
    <property type="match status" value="1"/>
</dbReference>
<evidence type="ECO:0008006" key="11">
    <source>
        <dbReference type="Google" id="ProtNLM"/>
    </source>
</evidence>
<dbReference type="InterPro" id="IPR023299">
    <property type="entry name" value="ATPase_P-typ_cyto_dom_N"/>
</dbReference>
<feature type="transmembrane region" description="Helical" evidence="7">
    <location>
        <begin position="160"/>
        <end position="181"/>
    </location>
</feature>
<dbReference type="InterPro" id="IPR001757">
    <property type="entry name" value="P_typ_ATPase"/>
</dbReference>
<reference evidence="10" key="1">
    <citation type="submission" date="2018-02" db="EMBL/GenBank/DDBJ databases">
        <authorList>
            <person name="Cohen D.B."/>
            <person name="Kent A.D."/>
        </authorList>
    </citation>
    <scope>NUCLEOTIDE SEQUENCE</scope>
</reference>
<dbReference type="InterPro" id="IPR036412">
    <property type="entry name" value="HAD-like_sf"/>
</dbReference>
<dbReference type="GO" id="GO:0005886">
    <property type="term" value="C:plasma membrane"/>
    <property type="evidence" value="ECO:0007669"/>
    <property type="project" value="TreeGrafter"/>
</dbReference>
<dbReference type="SUPFAM" id="SSF56784">
    <property type="entry name" value="HAD-like"/>
    <property type="match status" value="1"/>
</dbReference>
<proteinExistence type="predicted"/>
<evidence type="ECO:0000256" key="7">
    <source>
        <dbReference type="SAM" id="Phobius"/>
    </source>
</evidence>
<dbReference type="NCBIfam" id="TIGR01494">
    <property type="entry name" value="ATPase_P-type"/>
    <property type="match status" value="1"/>
</dbReference>
<dbReference type="Gene3D" id="4.10.60.10">
    <property type="entry name" value="Zinc finger, CCHC-type"/>
    <property type="match status" value="1"/>
</dbReference>
<evidence type="ECO:0000256" key="1">
    <source>
        <dbReference type="ARBA" id="ARBA00004370"/>
    </source>
</evidence>
<feature type="transmembrane region" description="Helical" evidence="7">
    <location>
        <begin position="70"/>
        <end position="87"/>
    </location>
</feature>
<dbReference type="SUPFAM" id="SSF57756">
    <property type="entry name" value="Retrovirus zinc finger-like domains"/>
    <property type="match status" value="1"/>
</dbReference>
<dbReference type="GO" id="GO:0003676">
    <property type="term" value="F:nucleic acid binding"/>
    <property type="evidence" value="ECO:0007669"/>
    <property type="project" value="InterPro"/>
</dbReference>
<dbReference type="InterPro" id="IPR023298">
    <property type="entry name" value="ATPase_P-typ_TM_dom_sf"/>
</dbReference>
<dbReference type="GO" id="GO:0005524">
    <property type="term" value="F:ATP binding"/>
    <property type="evidence" value="ECO:0007669"/>
    <property type="project" value="InterPro"/>
</dbReference>
<evidence type="ECO:0000259" key="9">
    <source>
        <dbReference type="Pfam" id="PF00690"/>
    </source>
</evidence>
<dbReference type="EMBL" id="OIVN01001932">
    <property type="protein sequence ID" value="SPC99074.1"/>
    <property type="molecule type" value="Genomic_DNA"/>
</dbReference>
<keyword evidence="6 7" id="KW-0472">Membrane</keyword>
<dbReference type="Pfam" id="PF00690">
    <property type="entry name" value="Cation_ATPase_N"/>
    <property type="match status" value="1"/>
</dbReference>
<feature type="domain" description="Cation-transporting P-type ATPase N-terminal" evidence="9">
    <location>
        <begin position="14"/>
        <end position="82"/>
    </location>
</feature>
<dbReference type="AlphaFoldDB" id="A0A2N9GIR0"/>
<evidence type="ECO:0000256" key="6">
    <source>
        <dbReference type="ARBA" id="ARBA00023136"/>
    </source>
</evidence>
<evidence type="ECO:0000256" key="4">
    <source>
        <dbReference type="ARBA" id="ARBA00022842"/>
    </source>
</evidence>
<dbReference type="Pfam" id="PF13246">
    <property type="entry name" value="Cation_ATPase"/>
    <property type="match status" value="1"/>
</dbReference>
<dbReference type="PRINTS" id="PR00119">
    <property type="entry name" value="CATATPASE"/>
</dbReference>
<accession>A0A2N9GIR0</accession>
<gene>
    <name evidence="10" type="ORF">FSB_LOCUS26956</name>
</gene>
<dbReference type="Pfam" id="PF00689">
    <property type="entry name" value="Cation_ATPase_C"/>
    <property type="match status" value="1"/>
</dbReference>
<dbReference type="InterPro" id="IPR006068">
    <property type="entry name" value="ATPase_P-typ_cation-transptr_C"/>
</dbReference>
<dbReference type="InterPro" id="IPR023214">
    <property type="entry name" value="HAD_sf"/>
</dbReference>
<evidence type="ECO:0000256" key="3">
    <source>
        <dbReference type="ARBA" id="ARBA00022723"/>
    </source>
</evidence>
<organism evidence="10">
    <name type="scientific">Fagus sylvatica</name>
    <name type="common">Beechnut</name>
    <dbReference type="NCBI Taxonomy" id="28930"/>
    <lineage>
        <taxon>Eukaryota</taxon>
        <taxon>Viridiplantae</taxon>
        <taxon>Streptophyta</taxon>
        <taxon>Embryophyta</taxon>
        <taxon>Tracheophyta</taxon>
        <taxon>Spermatophyta</taxon>
        <taxon>Magnoliopsida</taxon>
        <taxon>eudicotyledons</taxon>
        <taxon>Gunneridae</taxon>
        <taxon>Pentapetalae</taxon>
        <taxon>rosids</taxon>
        <taxon>fabids</taxon>
        <taxon>Fagales</taxon>
        <taxon>Fagaceae</taxon>
        <taxon>Fagus</taxon>
    </lineage>
</organism>
<evidence type="ECO:0000259" key="8">
    <source>
        <dbReference type="Pfam" id="PF00689"/>
    </source>
</evidence>
<evidence type="ECO:0000256" key="5">
    <source>
        <dbReference type="ARBA" id="ARBA00022989"/>
    </source>
</evidence>
<keyword evidence="5 7" id="KW-1133">Transmembrane helix</keyword>
<dbReference type="SUPFAM" id="SSF81660">
    <property type="entry name" value="Metal cation-transporting ATPase, ATP-binding domain N"/>
    <property type="match status" value="1"/>
</dbReference>
<dbReference type="Gene3D" id="3.40.50.1000">
    <property type="entry name" value="HAD superfamily/HAD-like"/>
    <property type="match status" value="1"/>
</dbReference>
<dbReference type="GO" id="GO:0016887">
    <property type="term" value="F:ATP hydrolysis activity"/>
    <property type="evidence" value="ECO:0007669"/>
    <property type="project" value="InterPro"/>
</dbReference>
<keyword evidence="2 7" id="KW-0812">Transmembrane</keyword>
<evidence type="ECO:0000256" key="2">
    <source>
        <dbReference type="ARBA" id="ARBA00022692"/>
    </source>
</evidence>
<dbReference type="SUPFAM" id="SSF81665">
    <property type="entry name" value="Calcium ATPase, transmembrane domain M"/>
    <property type="match status" value="2"/>
</dbReference>
<dbReference type="Gene3D" id="1.20.1110.10">
    <property type="entry name" value="Calcium-transporting ATPase, transmembrane domain"/>
    <property type="match status" value="2"/>
</dbReference>
<feature type="transmembrane region" description="Helical" evidence="7">
    <location>
        <begin position="99"/>
        <end position="117"/>
    </location>
</feature>
<dbReference type="InterPro" id="IPR036875">
    <property type="entry name" value="Znf_CCHC_sf"/>
</dbReference>
<protein>
    <recommendedName>
        <fullName evidence="11">Cation-transporting P-type ATPase C-terminal domain-containing protein</fullName>
    </recommendedName>
</protein>
<dbReference type="Gene3D" id="3.40.1110.10">
    <property type="entry name" value="Calcium-transporting ATPase, cytoplasmic domain N"/>
    <property type="match status" value="1"/>
</dbReference>
<evidence type="ECO:0000313" key="10">
    <source>
        <dbReference type="EMBL" id="SPC99074.1"/>
    </source>
</evidence>
<dbReference type="PANTHER" id="PTHR24093">
    <property type="entry name" value="CATION TRANSPORTING ATPASE"/>
    <property type="match status" value="1"/>
</dbReference>
<dbReference type="InterPro" id="IPR004014">
    <property type="entry name" value="ATPase_P-typ_cation-transptr_N"/>
</dbReference>
<name>A0A2N9GIR0_FAGSY</name>
<feature type="transmembrane region" description="Helical" evidence="7">
    <location>
        <begin position="201"/>
        <end position="223"/>
    </location>
</feature>